<dbReference type="InterPro" id="IPR008844">
    <property type="entry name" value="Spore_GerAC-like"/>
</dbReference>
<feature type="domain" description="Spore germination protein N-terminal" evidence="1">
    <location>
        <begin position="24"/>
        <end position="130"/>
    </location>
</feature>
<evidence type="ECO:0000313" key="2">
    <source>
        <dbReference type="EMBL" id="RAL25587.1"/>
    </source>
</evidence>
<dbReference type="AlphaFoldDB" id="A0A364K5M5"/>
<dbReference type="PROSITE" id="PS51257">
    <property type="entry name" value="PROKAR_LIPOPROTEIN"/>
    <property type="match status" value="1"/>
</dbReference>
<dbReference type="OrthoDB" id="2569624at2"/>
<dbReference type="GO" id="GO:0016020">
    <property type="term" value="C:membrane"/>
    <property type="evidence" value="ECO:0007669"/>
    <property type="project" value="InterPro"/>
</dbReference>
<dbReference type="GO" id="GO:0009847">
    <property type="term" value="P:spore germination"/>
    <property type="evidence" value="ECO:0007669"/>
    <property type="project" value="InterPro"/>
</dbReference>
<dbReference type="PANTHER" id="PTHR35789">
    <property type="entry name" value="SPORE GERMINATION PROTEIN B3"/>
    <property type="match status" value="1"/>
</dbReference>
<comment type="caution">
    <text evidence="2">The sequence shown here is derived from an EMBL/GenBank/DDBJ whole genome shotgun (WGS) entry which is preliminary data.</text>
</comment>
<keyword evidence="3" id="KW-1185">Reference proteome</keyword>
<dbReference type="RefSeq" id="WP_113658200.1">
    <property type="nucleotide sequence ID" value="NZ_KZ845665.1"/>
</dbReference>
<protein>
    <recommendedName>
        <fullName evidence="1">Spore germination protein N-terminal domain-containing protein</fullName>
    </recommendedName>
</protein>
<organism evidence="2 3">
    <name type="scientific">Thermoflavimicrobium daqui</name>
    <dbReference type="NCBI Taxonomy" id="2137476"/>
    <lineage>
        <taxon>Bacteria</taxon>
        <taxon>Bacillati</taxon>
        <taxon>Bacillota</taxon>
        <taxon>Bacilli</taxon>
        <taxon>Bacillales</taxon>
        <taxon>Thermoactinomycetaceae</taxon>
        <taxon>Thermoflavimicrobium</taxon>
    </lineage>
</organism>
<dbReference type="PANTHER" id="PTHR35789:SF1">
    <property type="entry name" value="SPORE GERMINATION PROTEIN B3"/>
    <property type="match status" value="1"/>
</dbReference>
<dbReference type="Proteomes" id="UP000251213">
    <property type="component" value="Unassembled WGS sequence"/>
</dbReference>
<accession>A0A364K5M5</accession>
<proteinExistence type="predicted"/>
<name>A0A364K5M5_9BACL</name>
<sequence length="132" mass="15418">MRQKCLWVSCILFVFSLSIVGCWDYKDIEDYRFTLGEAFDLKEDTDIDQTREEPQIIFTYQEVIPKLIAQQSSEQLPYQNASFTGRSIYEVAINQVQKQTLPPKTEHIKVIIFGEKLASTMNLFQLFDNYSS</sequence>
<evidence type="ECO:0000313" key="3">
    <source>
        <dbReference type="Proteomes" id="UP000251213"/>
    </source>
</evidence>
<dbReference type="EMBL" id="QJKK01000003">
    <property type="protein sequence ID" value="RAL25587.1"/>
    <property type="molecule type" value="Genomic_DNA"/>
</dbReference>
<gene>
    <name evidence="2" type="ORF">DL897_05775</name>
</gene>
<evidence type="ECO:0000259" key="1">
    <source>
        <dbReference type="Pfam" id="PF25198"/>
    </source>
</evidence>
<reference evidence="2 3" key="1">
    <citation type="submission" date="2018-06" db="EMBL/GenBank/DDBJ databases">
        <title>Thermoflavimicrobium daqus sp. nov., a thermophilic microbe isolated from Moutai-flavour Daqu.</title>
        <authorList>
            <person name="Wang X."/>
            <person name="Zhou H."/>
        </authorList>
    </citation>
    <scope>NUCLEOTIDE SEQUENCE [LARGE SCALE GENOMIC DNA]</scope>
    <source>
        <strain evidence="2 3">FBKL4.011</strain>
    </source>
</reference>
<reference evidence="2 3" key="2">
    <citation type="submission" date="2018-06" db="EMBL/GenBank/DDBJ databases">
        <authorList>
            <person name="Zhirakovskaya E."/>
        </authorList>
    </citation>
    <scope>NUCLEOTIDE SEQUENCE [LARGE SCALE GENOMIC DNA]</scope>
    <source>
        <strain evidence="2 3">FBKL4.011</strain>
    </source>
</reference>
<dbReference type="InterPro" id="IPR057336">
    <property type="entry name" value="GerAC_N"/>
</dbReference>
<dbReference type="Pfam" id="PF25198">
    <property type="entry name" value="Spore_GerAC_N"/>
    <property type="match status" value="1"/>
</dbReference>